<proteinExistence type="predicted"/>
<dbReference type="EMBL" id="QXIY01000035">
    <property type="protein sequence ID" value="RIE16142.1"/>
    <property type="molecule type" value="Genomic_DNA"/>
</dbReference>
<dbReference type="OrthoDB" id="2381403at2"/>
<comment type="caution">
    <text evidence="1">The sequence shown here is derived from an EMBL/GenBank/DDBJ whole genome shotgun (WGS) entry which is preliminary data.</text>
</comment>
<protein>
    <submittedName>
        <fullName evidence="1">Uncharacterized protein</fullName>
    </submittedName>
</protein>
<evidence type="ECO:0000313" key="2">
    <source>
        <dbReference type="Proteomes" id="UP000266113"/>
    </source>
</evidence>
<sequence>MVITDSTGNISDKTKLPKGVSGKEVYAYLQSNVLQPNLSGKMFCAYSLFGSEVKNNKTYMCFWALWEEYRSENRKLVEGTGMGCPITLIATPSQQGYTITEHQLPENGAAYAPSIKKMFPLEYYNEIFSKTQLFNTVIAKELMDNVEQQARKYYSLQ</sequence>
<dbReference type="Proteomes" id="UP000266113">
    <property type="component" value="Unassembled WGS sequence"/>
</dbReference>
<reference evidence="1 2" key="1">
    <citation type="submission" date="2018-09" db="EMBL/GenBank/DDBJ databases">
        <title>Discovery and Ecogenomic Context for Candidatus Cryosericales, a Global Caldiserica Order Active in Thawing Permafrost.</title>
        <authorList>
            <person name="Martinez M.A."/>
            <person name="Woodcroft B.J."/>
            <person name="Ignacio Espinoza J.C."/>
            <person name="Zayed A."/>
            <person name="Singleton C.M."/>
            <person name="Boyd J."/>
            <person name="Li Y.-F."/>
            <person name="Purvine S."/>
            <person name="Maughan H."/>
            <person name="Hodgkins S.B."/>
            <person name="Anderson D."/>
            <person name="Sederholm M."/>
            <person name="Temperton B."/>
            <person name="Saleska S.R."/>
            <person name="Tyson G.W."/>
            <person name="Rich V.I."/>
        </authorList>
    </citation>
    <scope>NUCLEOTIDE SEQUENCE [LARGE SCALE GENOMIC DNA]</scope>
    <source>
        <strain evidence="1 2">SMC1</strain>
    </source>
</reference>
<organism evidence="1 2">
    <name type="scientific">Candidatus Cryosericum septentrionale</name>
    <dbReference type="NCBI Taxonomy" id="2290913"/>
    <lineage>
        <taxon>Bacteria</taxon>
        <taxon>Pseudomonadati</taxon>
        <taxon>Caldisericota/Cryosericota group</taxon>
        <taxon>Candidatus Cryosericota</taxon>
        <taxon>Candidatus Cryosericia</taxon>
        <taxon>Candidatus Cryosericales</taxon>
        <taxon>Candidatus Cryosericaceae</taxon>
        <taxon>Candidatus Cryosericum</taxon>
    </lineage>
</organism>
<dbReference type="RefSeq" id="WP_119086250.1">
    <property type="nucleotide sequence ID" value="NZ_QXIY01000035.1"/>
</dbReference>
<keyword evidence="2" id="KW-1185">Reference proteome</keyword>
<evidence type="ECO:0000313" key="1">
    <source>
        <dbReference type="EMBL" id="RIE16142.1"/>
    </source>
</evidence>
<gene>
    <name evidence="1" type="ORF">SMC1_07965</name>
</gene>
<accession>A0A398DKQ8</accession>
<dbReference type="AlphaFoldDB" id="A0A398DKQ8"/>
<name>A0A398DKQ8_9BACT</name>